<dbReference type="AlphaFoldDB" id="A0A1I7UA39"/>
<evidence type="ECO:0000256" key="8">
    <source>
        <dbReference type="ARBA" id="ARBA00022679"/>
    </source>
</evidence>
<keyword evidence="9" id="KW-0547">Nucleotide-binding</keyword>
<keyword evidence="11" id="KW-0067">ATP-binding</keyword>
<evidence type="ECO:0000256" key="17">
    <source>
        <dbReference type="ARBA" id="ARBA00073147"/>
    </source>
</evidence>
<accession>A0A1I7UA39</accession>
<keyword evidence="12" id="KW-0539">Nucleus</keyword>
<evidence type="ECO:0000256" key="10">
    <source>
        <dbReference type="ARBA" id="ARBA00022777"/>
    </source>
</evidence>
<dbReference type="PROSITE" id="PS00108">
    <property type="entry name" value="PROTEIN_KINASE_ST"/>
    <property type="match status" value="1"/>
</dbReference>
<dbReference type="WBParaSite" id="Csp11.Scaffold629.g16401.t1">
    <property type="protein sequence ID" value="Csp11.Scaffold629.g16401.t1"/>
    <property type="gene ID" value="Csp11.Scaffold629.g16401"/>
</dbReference>
<dbReference type="GO" id="GO:0004674">
    <property type="term" value="F:protein serine/threonine kinase activity"/>
    <property type="evidence" value="ECO:0007669"/>
    <property type="project" value="UniProtKB-KW"/>
</dbReference>
<protein>
    <recommendedName>
        <fullName evidence="17">Serine/threonine-protein kinase VRK1</fullName>
        <ecNumber evidence="3">2.7.11.1</ecNumber>
    </recommendedName>
    <alternativeName>
        <fullName evidence="18">Vaccinia-related kinase 1</fullName>
    </alternativeName>
</protein>
<proteinExistence type="inferred from homology"/>
<keyword evidence="5" id="KW-0963">Cytoplasm</keyword>
<dbReference type="PANTHER" id="PTHR11909">
    <property type="entry name" value="CASEIN KINASE-RELATED"/>
    <property type="match status" value="1"/>
</dbReference>
<evidence type="ECO:0000256" key="2">
    <source>
        <dbReference type="ARBA" id="ARBA00004496"/>
    </source>
</evidence>
<keyword evidence="21" id="KW-1185">Reference proteome</keyword>
<evidence type="ECO:0000256" key="15">
    <source>
        <dbReference type="ARBA" id="ARBA00053248"/>
    </source>
</evidence>
<dbReference type="FunFam" id="1.10.510.10:FF:001613">
    <property type="entry name" value="Serine/threonine-protein kinase VRK1"/>
    <property type="match status" value="1"/>
</dbReference>
<dbReference type="Gene3D" id="1.10.510.10">
    <property type="entry name" value="Transferase(Phosphotransferase) domain 1"/>
    <property type="match status" value="1"/>
</dbReference>
<dbReference type="STRING" id="1561998.A0A1I7UA39"/>
<dbReference type="GO" id="GO:0005737">
    <property type="term" value="C:cytoplasm"/>
    <property type="evidence" value="ECO:0007669"/>
    <property type="project" value="UniProtKB-SubCell"/>
</dbReference>
<evidence type="ECO:0000256" key="6">
    <source>
        <dbReference type="ARBA" id="ARBA00022527"/>
    </source>
</evidence>
<evidence type="ECO:0000256" key="19">
    <source>
        <dbReference type="SAM" id="MobiDB-lite"/>
    </source>
</evidence>
<evidence type="ECO:0000256" key="3">
    <source>
        <dbReference type="ARBA" id="ARBA00012513"/>
    </source>
</evidence>
<dbReference type="eggNOG" id="KOG1164">
    <property type="taxonomic scope" value="Eukaryota"/>
</dbReference>
<evidence type="ECO:0000256" key="7">
    <source>
        <dbReference type="ARBA" id="ARBA00022553"/>
    </source>
</evidence>
<dbReference type="EC" id="2.7.11.1" evidence="3"/>
<dbReference type="Proteomes" id="UP000095282">
    <property type="component" value="Unplaced"/>
</dbReference>
<evidence type="ECO:0000256" key="14">
    <source>
        <dbReference type="ARBA" id="ARBA00048679"/>
    </source>
</evidence>
<reference evidence="22" key="1">
    <citation type="submission" date="2016-11" db="UniProtKB">
        <authorList>
            <consortium name="WormBaseParasite"/>
        </authorList>
    </citation>
    <scope>IDENTIFICATION</scope>
</reference>
<dbReference type="GO" id="GO:0005524">
    <property type="term" value="F:ATP binding"/>
    <property type="evidence" value="ECO:0007669"/>
    <property type="project" value="UniProtKB-KW"/>
</dbReference>
<dbReference type="InterPro" id="IPR000719">
    <property type="entry name" value="Prot_kinase_dom"/>
</dbReference>
<keyword evidence="7" id="KW-0597">Phosphoprotein</keyword>
<comment type="catalytic activity">
    <reaction evidence="13">
        <text>L-threonyl-[protein] + ATP = O-phospho-L-threonyl-[protein] + ADP + H(+)</text>
        <dbReference type="Rhea" id="RHEA:46608"/>
        <dbReference type="Rhea" id="RHEA-COMP:11060"/>
        <dbReference type="Rhea" id="RHEA-COMP:11605"/>
        <dbReference type="ChEBI" id="CHEBI:15378"/>
        <dbReference type="ChEBI" id="CHEBI:30013"/>
        <dbReference type="ChEBI" id="CHEBI:30616"/>
        <dbReference type="ChEBI" id="CHEBI:61977"/>
        <dbReference type="ChEBI" id="CHEBI:456216"/>
        <dbReference type="EC" id="2.7.11.1"/>
    </reaction>
</comment>
<comment type="subcellular location">
    <subcellularLocation>
        <location evidence="2">Cytoplasm</location>
    </subcellularLocation>
    <subcellularLocation>
        <location evidence="1">Nucleus</location>
        <location evidence="1">Cajal body</location>
    </subcellularLocation>
</comment>
<organism evidence="21 22">
    <name type="scientific">Caenorhabditis tropicalis</name>
    <dbReference type="NCBI Taxonomy" id="1561998"/>
    <lineage>
        <taxon>Eukaryota</taxon>
        <taxon>Metazoa</taxon>
        <taxon>Ecdysozoa</taxon>
        <taxon>Nematoda</taxon>
        <taxon>Chromadorea</taxon>
        <taxon>Rhabditida</taxon>
        <taxon>Rhabditina</taxon>
        <taxon>Rhabditomorpha</taxon>
        <taxon>Rhabditoidea</taxon>
        <taxon>Rhabditidae</taxon>
        <taxon>Peloderinae</taxon>
        <taxon>Caenorhabditis</taxon>
    </lineage>
</organism>
<feature type="region of interest" description="Disordered" evidence="19">
    <location>
        <begin position="320"/>
        <end position="413"/>
    </location>
</feature>
<sequence>MPPKKAPAKKLHELAPEVKTGFKINDISKKTFIVGKQFATGGFGRIYTCTEEGKSHQMVMKIEPSTNGPLMTEVVVFNRILKKEMLEAYKKEKKIGWTGLPYLIANGYFTYNSEKMRYMIIPKYAMSLEAAREANGGTLSAKDSMTVSNCILGALEFLHESDYAHADVKAANILLEKQNDYSTAVLVDFGLAHRTTNNIDKPDKKRAHNGTCIFTSTDAHRGNNPSFRGDVEILAYNLIMWLSGTLPWLALESSPDKVFDSKQKFVAGLPSSLQNLLTKQSSAVVGCLSSMFAITMKTNYTDKVDMGKLKKLVRDAIKSGSEQKTNASVKTPKKSSKVVKEEDDEVADFEDEEKETIKPKKKKVTKNVEADKIAKKTQSKIADDDDDEEIIIPSSSRSRRNRLESGEKRSELLPVSGRKHLLGRSLWQWELHHLPTQSPKKL</sequence>
<evidence type="ECO:0000256" key="4">
    <source>
        <dbReference type="ARBA" id="ARBA00022473"/>
    </source>
</evidence>
<evidence type="ECO:0000256" key="11">
    <source>
        <dbReference type="ARBA" id="ARBA00022840"/>
    </source>
</evidence>
<dbReference type="Pfam" id="PF00069">
    <property type="entry name" value="Pkinase"/>
    <property type="match status" value="1"/>
</dbReference>
<keyword evidence="8" id="KW-0808">Transferase</keyword>
<comment type="catalytic activity">
    <reaction evidence="14">
        <text>L-seryl-[protein] + ATP = O-phospho-L-seryl-[protein] + ADP + H(+)</text>
        <dbReference type="Rhea" id="RHEA:17989"/>
        <dbReference type="Rhea" id="RHEA-COMP:9863"/>
        <dbReference type="Rhea" id="RHEA-COMP:11604"/>
        <dbReference type="ChEBI" id="CHEBI:15378"/>
        <dbReference type="ChEBI" id="CHEBI:29999"/>
        <dbReference type="ChEBI" id="CHEBI:30616"/>
        <dbReference type="ChEBI" id="CHEBI:83421"/>
        <dbReference type="ChEBI" id="CHEBI:456216"/>
        <dbReference type="EC" id="2.7.11.1"/>
    </reaction>
</comment>
<evidence type="ECO:0000256" key="16">
    <source>
        <dbReference type="ARBA" id="ARBA00061699"/>
    </source>
</evidence>
<keyword evidence="4" id="KW-0217">Developmental protein</keyword>
<evidence type="ECO:0000256" key="1">
    <source>
        <dbReference type="ARBA" id="ARBA00004408"/>
    </source>
</evidence>
<evidence type="ECO:0000313" key="21">
    <source>
        <dbReference type="Proteomes" id="UP000095282"/>
    </source>
</evidence>
<feature type="domain" description="Protein kinase" evidence="20">
    <location>
        <begin position="32"/>
        <end position="317"/>
    </location>
</feature>
<dbReference type="InterPro" id="IPR050235">
    <property type="entry name" value="CK1_Ser-Thr_kinase"/>
</dbReference>
<comment type="similarity">
    <text evidence="16">Belongs to the protein kinase superfamily. CK1 Ser/Thr protein kinase family. VRK subfamily.</text>
</comment>
<name>A0A1I7UA39_9PELO</name>
<evidence type="ECO:0000313" key="22">
    <source>
        <dbReference type="WBParaSite" id="Csp11.Scaffold629.g16401.t1"/>
    </source>
</evidence>
<evidence type="ECO:0000256" key="5">
    <source>
        <dbReference type="ARBA" id="ARBA00022490"/>
    </source>
</evidence>
<evidence type="ECO:0000256" key="9">
    <source>
        <dbReference type="ARBA" id="ARBA00022741"/>
    </source>
</evidence>
<dbReference type="SMART" id="SM00220">
    <property type="entry name" value="S_TKc"/>
    <property type="match status" value="1"/>
</dbReference>
<feature type="compositionally biased region" description="Basic and acidic residues" evidence="19">
    <location>
        <begin position="401"/>
        <end position="411"/>
    </location>
</feature>
<evidence type="ECO:0000259" key="20">
    <source>
        <dbReference type="PROSITE" id="PS50011"/>
    </source>
</evidence>
<dbReference type="GO" id="GO:0015030">
    <property type="term" value="C:Cajal body"/>
    <property type="evidence" value="ECO:0007669"/>
    <property type="project" value="UniProtKB-SubCell"/>
</dbReference>
<feature type="compositionally biased region" description="Acidic residues" evidence="19">
    <location>
        <begin position="341"/>
        <end position="354"/>
    </location>
</feature>
<evidence type="ECO:0000256" key="13">
    <source>
        <dbReference type="ARBA" id="ARBA00047899"/>
    </source>
</evidence>
<evidence type="ECO:0000256" key="18">
    <source>
        <dbReference type="ARBA" id="ARBA00081230"/>
    </source>
</evidence>
<dbReference type="InterPro" id="IPR011009">
    <property type="entry name" value="Kinase-like_dom_sf"/>
</dbReference>
<dbReference type="SUPFAM" id="SSF56112">
    <property type="entry name" value="Protein kinase-like (PK-like)"/>
    <property type="match status" value="1"/>
</dbReference>
<evidence type="ECO:0000256" key="12">
    <source>
        <dbReference type="ARBA" id="ARBA00023242"/>
    </source>
</evidence>
<dbReference type="PROSITE" id="PS50011">
    <property type="entry name" value="PROTEIN_KINASE_DOM"/>
    <property type="match status" value="1"/>
</dbReference>
<keyword evidence="6" id="KW-0723">Serine/threonine-protein kinase</keyword>
<keyword evidence="10" id="KW-0418">Kinase</keyword>
<comment type="function">
    <text evidence="15">Serine/threonine kinase that phosphorylates baf-1, thus regulating the association of baf-1 with chromatin and nuclear membrane proteins during nuclear envelope formation. May act through the egl-17 signaling pathway. Essential in hermaphrodites for formation of the vulva, uterus, and uterine seam cells and for development and maintenance of the somatic gonad and thus the germ line. Acts to prevent cep-1 from triggering an inappropriate cell cycle arrest, thereby promoting germ cell proliferation. Regulates anchor cell polarity and the timing of anchor cell invasion through the basement membranes separating vulval and somatic gonadal cells during the L3 larval stage.</text>
</comment>
<dbReference type="InterPro" id="IPR008271">
    <property type="entry name" value="Ser/Thr_kinase_AS"/>
</dbReference>